<evidence type="ECO:0000256" key="6">
    <source>
        <dbReference type="ARBA" id="ARBA00023163"/>
    </source>
</evidence>
<dbReference type="InterPro" id="IPR027417">
    <property type="entry name" value="P-loop_NTPase"/>
</dbReference>
<keyword evidence="1" id="KW-0597">Phosphoprotein</keyword>
<evidence type="ECO:0000256" key="5">
    <source>
        <dbReference type="ARBA" id="ARBA00023125"/>
    </source>
</evidence>
<dbReference type="CDD" id="cd00009">
    <property type="entry name" value="AAA"/>
    <property type="match status" value="1"/>
</dbReference>
<protein>
    <submittedName>
        <fullName evidence="10">Type IV fimbriae expression regulatory protein PilR</fullName>
    </submittedName>
</protein>
<evidence type="ECO:0000256" key="3">
    <source>
        <dbReference type="ARBA" id="ARBA00022840"/>
    </source>
</evidence>
<dbReference type="FunFam" id="3.40.50.300:FF:000006">
    <property type="entry name" value="DNA-binding transcriptional regulator NtrC"/>
    <property type="match status" value="1"/>
</dbReference>
<dbReference type="PANTHER" id="PTHR32071">
    <property type="entry name" value="TRANSCRIPTIONAL REGULATORY PROTEIN"/>
    <property type="match status" value="1"/>
</dbReference>
<accession>A0A3B0VCZ0</accession>
<evidence type="ECO:0000256" key="4">
    <source>
        <dbReference type="ARBA" id="ARBA00023015"/>
    </source>
</evidence>
<dbReference type="Gene3D" id="3.40.50.2300">
    <property type="match status" value="1"/>
</dbReference>
<dbReference type="FunFam" id="3.40.50.2300:FF:000018">
    <property type="entry name" value="DNA-binding transcriptional regulator NtrC"/>
    <property type="match status" value="1"/>
</dbReference>
<keyword evidence="6" id="KW-0804">Transcription</keyword>
<evidence type="ECO:0000259" key="9">
    <source>
        <dbReference type="PROSITE" id="PS50110"/>
    </source>
</evidence>
<dbReference type="InterPro" id="IPR009057">
    <property type="entry name" value="Homeodomain-like_sf"/>
</dbReference>
<dbReference type="AlphaFoldDB" id="A0A3B0VCZ0"/>
<keyword evidence="3" id="KW-0067">ATP-binding</keyword>
<evidence type="ECO:0000256" key="1">
    <source>
        <dbReference type="ARBA" id="ARBA00022553"/>
    </source>
</evidence>
<dbReference type="InterPro" id="IPR025662">
    <property type="entry name" value="Sigma_54_int_dom_ATP-bd_1"/>
</dbReference>
<dbReference type="InterPro" id="IPR025943">
    <property type="entry name" value="Sigma_54_int_dom_ATP-bd_2"/>
</dbReference>
<dbReference type="InterPro" id="IPR001789">
    <property type="entry name" value="Sig_transdc_resp-reg_receiver"/>
</dbReference>
<dbReference type="SUPFAM" id="SSF52172">
    <property type="entry name" value="CheY-like"/>
    <property type="match status" value="1"/>
</dbReference>
<dbReference type="GO" id="GO:0006355">
    <property type="term" value="P:regulation of DNA-templated transcription"/>
    <property type="evidence" value="ECO:0007669"/>
    <property type="project" value="InterPro"/>
</dbReference>
<dbReference type="SMART" id="SM00448">
    <property type="entry name" value="REC"/>
    <property type="match status" value="1"/>
</dbReference>
<feature type="domain" description="Sigma-54 factor interaction" evidence="8">
    <location>
        <begin position="139"/>
        <end position="368"/>
    </location>
</feature>
<dbReference type="InterPro" id="IPR002197">
    <property type="entry name" value="HTH_Fis"/>
</dbReference>
<dbReference type="PROSITE" id="PS00688">
    <property type="entry name" value="SIGMA54_INTERACT_3"/>
    <property type="match status" value="1"/>
</dbReference>
<dbReference type="Pfam" id="PF25601">
    <property type="entry name" value="AAA_lid_14"/>
    <property type="match status" value="1"/>
</dbReference>
<dbReference type="SUPFAM" id="SSF52540">
    <property type="entry name" value="P-loop containing nucleoside triphosphate hydrolases"/>
    <property type="match status" value="1"/>
</dbReference>
<dbReference type="PROSITE" id="PS50045">
    <property type="entry name" value="SIGMA54_INTERACT_4"/>
    <property type="match status" value="1"/>
</dbReference>
<dbReference type="Gene3D" id="3.40.50.300">
    <property type="entry name" value="P-loop containing nucleotide triphosphate hydrolases"/>
    <property type="match status" value="1"/>
</dbReference>
<dbReference type="Pfam" id="PF02954">
    <property type="entry name" value="HTH_8"/>
    <property type="match status" value="1"/>
</dbReference>
<evidence type="ECO:0000256" key="2">
    <source>
        <dbReference type="ARBA" id="ARBA00022741"/>
    </source>
</evidence>
<dbReference type="PROSITE" id="PS50110">
    <property type="entry name" value="RESPONSE_REGULATORY"/>
    <property type="match status" value="1"/>
</dbReference>
<feature type="compositionally biased region" description="Low complexity" evidence="7">
    <location>
        <begin position="386"/>
        <end position="399"/>
    </location>
</feature>
<dbReference type="GO" id="GO:0000160">
    <property type="term" value="P:phosphorelay signal transduction system"/>
    <property type="evidence" value="ECO:0007669"/>
    <property type="project" value="InterPro"/>
</dbReference>
<reference evidence="10" key="1">
    <citation type="submission" date="2018-06" db="EMBL/GenBank/DDBJ databases">
        <authorList>
            <person name="Zhirakovskaya E."/>
        </authorList>
    </citation>
    <scope>NUCLEOTIDE SEQUENCE</scope>
</reference>
<dbReference type="Gene3D" id="1.10.10.60">
    <property type="entry name" value="Homeodomain-like"/>
    <property type="match status" value="1"/>
</dbReference>
<dbReference type="EMBL" id="UOEZ01000074">
    <property type="protein sequence ID" value="VAW38570.1"/>
    <property type="molecule type" value="Genomic_DNA"/>
</dbReference>
<dbReference type="InterPro" id="IPR058031">
    <property type="entry name" value="AAA_lid_NorR"/>
</dbReference>
<evidence type="ECO:0000313" key="10">
    <source>
        <dbReference type="EMBL" id="VAW38570.1"/>
    </source>
</evidence>
<dbReference type="PRINTS" id="PR01590">
    <property type="entry name" value="HTHFIS"/>
</dbReference>
<dbReference type="SUPFAM" id="SSF46689">
    <property type="entry name" value="Homeodomain-like"/>
    <property type="match status" value="1"/>
</dbReference>
<feature type="domain" description="Response regulatory" evidence="9">
    <location>
        <begin position="2"/>
        <end position="116"/>
    </location>
</feature>
<keyword evidence="2" id="KW-0547">Nucleotide-binding</keyword>
<dbReference type="Gene3D" id="1.10.8.60">
    <property type="match status" value="1"/>
</dbReference>
<dbReference type="InterPro" id="IPR002078">
    <property type="entry name" value="Sigma_54_int"/>
</dbReference>
<dbReference type="InterPro" id="IPR003593">
    <property type="entry name" value="AAA+_ATPase"/>
</dbReference>
<dbReference type="PROSITE" id="PS00676">
    <property type="entry name" value="SIGMA54_INTERACT_2"/>
    <property type="match status" value="1"/>
</dbReference>
<sequence length="452" mass="50001">MRVLVVDDEESMRHMISVILKKEGYTAVTSPSADEALKLLELEDFDFILSDIKMPGLGGTAFLKELRARNQSAPVIMMSAYGSMDSAIECMKLGAYDYISKPFKPDEVVLTLKKCEERERLKSENKRLRAEAERNSGSFYGEDPLMREVHDLIDKVAAYDTTVLITGETGTGKELVARAIHQGGARREGPFIAVNCGAIPANLMESELFGHVKGAFTGAVASRPGLFKEADGGTIFLDEIGELPRELQVKLLRVLQESEVRSVGDSKSIKVNARILAATVKDLEAEVSAGNFREDLYYRLNVIVVRVPPLRERAGDIEELSKLFVRDFAARYLRPAASITKEAMAMLRAYPWPGNVRELENIIERAVILEDGEEIGPDRLPIFKEGPSSGKSSASGRGSAYNGLSIKKGQEEMERTLIQKALDATGGNRTRAAELLEISHRALLYKIKNYEL</sequence>
<dbReference type="InterPro" id="IPR011006">
    <property type="entry name" value="CheY-like_superfamily"/>
</dbReference>
<organism evidence="10">
    <name type="scientific">hydrothermal vent metagenome</name>
    <dbReference type="NCBI Taxonomy" id="652676"/>
    <lineage>
        <taxon>unclassified sequences</taxon>
        <taxon>metagenomes</taxon>
        <taxon>ecological metagenomes</taxon>
    </lineage>
</organism>
<evidence type="ECO:0000256" key="7">
    <source>
        <dbReference type="SAM" id="MobiDB-lite"/>
    </source>
</evidence>
<evidence type="ECO:0000259" key="8">
    <source>
        <dbReference type="PROSITE" id="PS50045"/>
    </source>
</evidence>
<dbReference type="PROSITE" id="PS00675">
    <property type="entry name" value="SIGMA54_INTERACT_1"/>
    <property type="match status" value="1"/>
</dbReference>
<dbReference type="PANTHER" id="PTHR32071:SF113">
    <property type="entry name" value="ALGINATE BIOSYNTHESIS TRANSCRIPTIONAL REGULATORY PROTEIN ALGB"/>
    <property type="match status" value="1"/>
</dbReference>
<gene>
    <name evidence="10" type="ORF">MNBD_DELTA02-1127</name>
</gene>
<dbReference type="Pfam" id="PF00072">
    <property type="entry name" value="Response_reg"/>
    <property type="match status" value="1"/>
</dbReference>
<dbReference type="InterPro" id="IPR025944">
    <property type="entry name" value="Sigma_54_int_dom_CS"/>
</dbReference>
<proteinExistence type="predicted"/>
<feature type="region of interest" description="Disordered" evidence="7">
    <location>
        <begin position="379"/>
        <end position="402"/>
    </location>
</feature>
<keyword evidence="4" id="KW-0805">Transcription regulation</keyword>
<dbReference type="GO" id="GO:0005524">
    <property type="term" value="F:ATP binding"/>
    <property type="evidence" value="ECO:0007669"/>
    <property type="project" value="UniProtKB-KW"/>
</dbReference>
<dbReference type="Pfam" id="PF00158">
    <property type="entry name" value="Sigma54_activat"/>
    <property type="match status" value="1"/>
</dbReference>
<name>A0A3B0VCZ0_9ZZZZ</name>
<keyword evidence="5" id="KW-0238">DNA-binding</keyword>
<dbReference type="GO" id="GO:0043565">
    <property type="term" value="F:sequence-specific DNA binding"/>
    <property type="evidence" value="ECO:0007669"/>
    <property type="project" value="InterPro"/>
</dbReference>
<dbReference type="SMART" id="SM00382">
    <property type="entry name" value="AAA"/>
    <property type="match status" value="1"/>
</dbReference>